<comment type="caution">
    <text evidence="3">The sequence shown here is derived from an EMBL/GenBank/DDBJ whole genome shotgun (WGS) entry which is preliminary data.</text>
</comment>
<gene>
    <name evidence="3" type="ORF">AGERDE_LOCUS5697</name>
</gene>
<evidence type="ECO:0000313" key="3">
    <source>
        <dbReference type="EMBL" id="CAG8530726.1"/>
    </source>
</evidence>
<dbReference type="AlphaFoldDB" id="A0A9N9FFK8"/>
<name>A0A9N9FFK8_9GLOM</name>
<dbReference type="Pfam" id="PF02179">
    <property type="entry name" value="BAG"/>
    <property type="match status" value="1"/>
</dbReference>
<evidence type="ECO:0000256" key="1">
    <source>
        <dbReference type="SAM" id="MobiDB-lite"/>
    </source>
</evidence>
<dbReference type="InterPro" id="IPR036533">
    <property type="entry name" value="BAG_dom_sf"/>
</dbReference>
<reference evidence="3" key="1">
    <citation type="submission" date="2021-06" db="EMBL/GenBank/DDBJ databases">
        <authorList>
            <person name="Kallberg Y."/>
            <person name="Tangrot J."/>
            <person name="Rosling A."/>
        </authorList>
    </citation>
    <scope>NUCLEOTIDE SEQUENCE</scope>
    <source>
        <strain evidence="3">MT106</strain>
    </source>
</reference>
<dbReference type="OrthoDB" id="333905at2759"/>
<sequence length="410" mass="47851">MFAFIPIETNHDDLVFQIPFNNYRCPTASMHCHPHTYFNRAPTHRHESYDANNLENIISELKHLERKRAEEKTLYEKRQRIYAEREKEIRKRAYRQWILDQQAKQEALKHIFELRAATAASNKEPNVYNHSCAHSCRKQQSRKRTISKQEAAKRIILFIRHRIENQTTFLIINKLRQLRSIEQHLVSLFPKSGFNPNLTFVTENAKQILPITANNRAFLLKEESILKTLDSLDRIESSGIESIRERRKQIVRIAQRMLELLDNIKNKQWKEFSENKQEGSEKVETNNTEKEDNKPEVIRINNDDDFEKSTSQEHEGLDEIVESNTESNIEVITPFIISDSMDENLNNKLDENNILKTTHNINDSPANSQGTTIAENEDTISLESVAAKEIVNSATKSNIELEKDEEFVVV</sequence>
<organism evidence="3 4">
    <name type="scientific">Ambispora gerdemannii</name>
    <dbReference type="NCBI Taxonomy" id="144530"/>
    <lineage>
        <taxon>Eukaryota</taxon>
        <taxon>Fungi</taxon>
        <taxon>Fungi incertae sedis</taxon>
        <taxon>Mucoromycota</taxon>
        <taxon>Glomeromycotina</taxon>
        <taxon>Glomeromycetes</taxon>
        <taxon>Archaeosporales</taxon>
        <taxon>Ambisporaceae</taxon>
        <taxon>Ambispora</taxon>
    </lineage>
</organism>
<dbReference type="EMBL" id="CAJVPL010000801">
    <property type="protein sequence ID" value="CAG8530726.1"/>
    <property type="molecule type" value="Genomic_DNA"/>
</dbReference>
<proteinExistence type="predicted"/>
<dbReference type="Proteomes" id="UP000789831">
    <property type="component" value="Unassembled WGS sequence"/>
</dbReference>
<evidence type="ECO:0000259" key="2">
    <source>
        <dbReference type="PROSITE" id="PS51035"/>
    </source>
</evidence>
<dbReference type="PROSITE" id="PS51035">
    <property type="entry name" value="BAG"/>
    <property type="match status" value="1"/>
</dbReference>
<dbReference type="SUPFAM" id="SSF63491">
    <property type="entry name" value="BAG domain"/>
    <property type="match status" value="1"/>
</dbReference>
<accession>A0A9N9FFK8</accession>
<evidence type="ECO:0000313" key="4">
    <source>
        <dbReference type="Proteomes" id="UP000789831"/>
    </source>
</evidence>
<dbReference type="InterPro" id="IPR003103">
    <property type="entry name" value="BAG_domain"/>
</dbReference>
<keyword evidence="4" id="KW-1185">Reference proteome</keyword>
<feature type="domain" description="BAG" evidence="2">
    <location>
        <begin position="214"/>
        <end position="265"/>
    </location>
</feature>
<dbReference type="Gene3D" id="1.20.58.120">
    <property type="entry name" value="BAG domain"/>
    <property type="match status" value="1"/>
</dbReference>
<protein>
    <submittedName>
        <fullName evidence="3">12441_t:CDS:1</fullName>
    </submittedName>
</protein>
<dbReference type="GO" id="GO:0051087">
    <property type="term" value="F:protein-folding chaperone binding"/>
    <property type="evidence" value="ECO:0007669"/>
    <property type="project" value="InterPro"/>
</dbReference>
<feature type="region of interest" description="Disordered" evidence="1">
    <location>
        <begin position="272"/>
        <end position="293"/>
    </location>
</feature>